<sequence>MSQQYTAVASTEQSLENESNDETTVLFRTSTEEASTSSAPHQRITENDGVFANLAAKPDAPSKAFQEFEPPSYAEATFDPAPAYLDTTVMSHEYGDDGIMVEGMPVGNFFAFFINLMVSMSFDFIGFLLTSLMSTSHAAKCGSRSGLGITLIRYGFLLKNKAMQDESDFYDPSSLDDMDEEEIARQNEFLSYILIVVGFFVLLRANGEYVRIRRMEAAILSSSASILV</sequence>
<dbReference type="GO" id="GO:0048471">
    <property type="term" value="C:perinuclear region of cytoplasm"/>
    <property type="evidence" value="ECO:0007669"/>
    <property type="project" value="TreeGrafter"/>
</dbReference>
<dbReference type="PANTHER" id="PTHR13396">
    <property type="entry name" value="NEDD4 FAMILY INTERACTING PROTEIN 1/2"/>
    <property type="match status" value="1"/>
</dbReference>
<dbReference type="AlphaFoldDB" id="A0A507CJR8"/>
<evidence type="ECO:0000313" key="8">
    <source>
        <dbReference type="Proteomes" id="UP000319731"/>
    </source>
</evidence>
<dbReference type="GO" id="GO:0005794">
    <property type="term" value="C:Golgi apparatus"/>
    <property type="evidence" value="ECO:0007669"/>
    <property type="project" value="TreeGrafter"/>
</dbReference>
<dbReference type="PANTHER" id="PTHR13396:SF5">
    <property type="entry name" value="NEDD4 FAMILY INTERACTING PROTEIN"/>
    <property type="match status" value="1"/>
</dbReference>
<dbReference type="GO" id="GO:0005783">
    <property type="term" value="C:endoplasmic reticulum"/>
    <property type="evidence" value="ECO:0007669"/>
    <property type="project" value="TreeGrafter"/>
</dbReference>
<dbReference type="GO" id="GO:0030001">
    <property type="term" value="P:metal ion transport"/>
    <property type="evidence" value="ECO:0007669"/>
    <property type="project" value="InterPro"/>
</dbReference>
<gene>
    <name evidence="7" type="ORF">SmJEL517_g00326</name>
</gene>
<dbReference type="GO" id="GO:0016020">
    <property type="term" value="C:membrane"/>
    <property type="evidence" value="ECO:0007669"/>
    <property type="project" value="UniProtKB-SubCell"/>
</dbReference>
<comment type="subcellular location">
    <subcellularLocation>
        <location evidence="1">Membrane</location>
        <topology evidence="1">Multi-pass membrane protein</topology>
    </subcellularLocation>
</comment>
<dbReference type="GeneID" id="42001553"/>
<feature type="transmembrane region" description="Helical" evidence="6">
    <location>
        <begin position="109"/>
        <end position="129"/>
    </location>
</feature>
<dbReference type="OrthoDB" id="10003116at2759"/>
<organism evidence="7 8">
    <name type="scientific">Synchytrium microbalum</name>
    <dbReference type="NCBI Taxonomy" id="1806994"/>
    <lineage>
        <taxon>Eukaryota</taxon>
        <taxon>Fungi</taxon>
        <taxon>Fungi incertae sedis</taxon>
        <taxon>Chytridiomycota</taxon>
        <taxon>Chytridiomycota incertae sedis</taxon>
        <taxon>Chytridiomycetes</taxon>
        <taxon>Synchytriales</taxon>
        <taxon>Synchytriaceae</taxon>
        <taxon>Synchytrium</taxon>
    </lineage>
</organism>
<keyword evidence="8" id="KW-1185">Reference proteome</keyword>
<evidence type="ECO:0000256" key="3">
    <source>
        <dbReference type="ARBA" id="ARBA00022989"/>
    </source>
</evidence>
<comment type="caution">
    <text evidence="7">The sequence shown here is derived from an EMBL/GenBank/DDBJ whole genome shotgun (WGS) entry which is preliminary data.</text>
</comment>
<evidence type="ECO:0000256" key="2">
    <source>
        <dbReference type="ARBA" id="ARBA00022692"/>
    </source>
</evidence>
<proteinExistence type="predicted"/>
<keyword evidence="4 6" id="KW-0472">Membrane</keyword>
<feature type="transmembrane region" description="Helical" evidence="6">
    <location>
        <begin position="189"/>
        <end position="205"/>
    </location>
</feature>
<evidence type="ECO:0000256" key="4">
    <source>
        <dbReference type="ARBA" id="ARBA00023136"/>
    </source>
</evidence>
<dbReference type="GO" id="GO:0031398">
    <property type="term" value="P:positive regulation of protein ubiquitination"/>
    <property type="evidence" value="ECO:0007669"/>
    <property type="project" value="TreeGrafter"/>
</dbReference>
<reference evidence="7 8" key="1">
    <citation type="journal article" date="2019" name="Sci. Rep.">
        <title>Comparative genomics of chytrid fungi reveal insights into the obligate biotrophic and pathogenic lifestyle of Synchytrium endobioticum.</title>
        <authorList>
            <person name="van de Vossenberg B.T.L.H."/>
            <person name="Warris S."/>
            <person name="Nguyen H.D.T."/>
            <person name="van Gent-Pelzer M.P.E."/>
            <person name="Joly D.L."/>
            <person name="van de Geest H.C."/>
            <person name="Bonants P.J.M."/>
            <person name="Smith D.S."/>
            <person name="Levesque C.A."/>
            <person name="van der Lee T.A.J."/>
        </authorList>
    </citation>
    <scope>NUCLEOTIDE SEQUENCE [LARGE SCALE GENOMIC DNA]</scope>
    <source>
        <strain evidence="7 8">JEL517</strain>
    </source>
</reference>
<dbReference type="CDD" id="cd22212">
    <property type="entry name" value="NDFIP-like"/>
    <property type="match status" value="1"/>
</dbReference>
<dbReference type="InterPro" id="IPR019325">
    <property type="entry name" value="NEDD4/Bsd2"/>
</dbReference>
<accession>A0A507CJR8</accession>
<name>A0A507CJR8_9FUNG</name>
<dbReference type="EMBL" id="QEAO01000001">
    <property type="protein sequence ID" value="TPX38013.1"/>
    <property type="molecule type" value="Genomic_DNA"/>
</dbReference>
<evidence type="ECO:0000256" key="1">
    <source>
        <dbReference type="ARBA" id="ARBA00004141"/>
    </source>
</evidence>
<dbReference type="STRING" id="1806994.A0A507CJR8"/>
<dbReference type="Pfam" id="PF10176">
    <property type="entry name" value="NEDD4_Bsd2"/>
    <property type="match status" value="1"/>
</dbReference>
<evidence type="ECO:0000313" key="7">
    <source>
        <dbReference type="EMBL" id="TPX38013.1"/>
    </source>
</evidence>
<dbReference type="Proteomes" id="UP000319731">
    <property type="component" value="Unassembled WGS sequence"/>
</dbReference>
<evidence type="ECO:0000256" key="5">
    <source>
        <dbReference type="SAM" id="MobiDB-lite"/>
    </source>
</evidence>
<feature type="region of interest" description="Disordered" evidence="5">
    <location>
        <begin position="1"/>
        <end position="42"/>
    </location>
</feature>
<keyword evidence="3 6" id="KW-1133">Transmembrane helix</keyword>
<protein>
    <submittedName>
        <fullName evidence="7">Uncharacterized protein</fullName>
    </submittedName>
</protein>
<dbReference type="RefSeq" id="XP_031027728.1">
    <property type="nucleotide sequence ID" value="XM_031166256.1"/>
</dbReference>
<dbReference type="GO" id="GO:0006511">
    <property type="term" value="P:ubiquitin-dependent protein catabolic process"/>
    <property type="evidence" value="ECO:0007669"/>
    <property type="project" value="TreeGrafter"/>
</dbReference>
<dbReference type="GO" id="GO:0007034">
    <property type="term" value="P:vacuolar transport"/>
    <property type="evidence" value="ECO:0007669"/>
    <property type="project" value="InterPro"/>
</dbReference>
<feature type="compositionally biased region" description="Polar residues" evidence="5">
    <location>
        <begin position="1"/>
        <end position="28"/>
    </location>
</feature>
<keyword evidence="2 6" id="KW-0812">Transmembrane</keyword>
<evidence type="ECO:0000256" key="6">
    <source>
        <dbReference type="SAM" id="Phobius"/>
    </source>
</evidence>